<evidence type="ECO:0000313" key="1">
    <source>
        <dbReference type="EMBL" id="KAI3766555.1"/>
    </source>
</evidence>
<dbReference type="Proteomes" id="UP001055811">
    <property type="component" value="Linkage Group LG03"/>
</dbReference>
<reference evidence="2" key="1">
    <citation type="journal article" date="2022" name="Mol. Ecol. Resour.">
        <title>The genomes of chicory, endive, great burdock and yacon provide insights into Asteraceae palaeo-polyploidization history and plant inulin production.</title>
        <authorList>
            <person name="Fan W."/>
            <person name="Wang S."/>
            <person name="Wang H."/>
            <person name="Wang A."/>
            <person name="Jiang F."/>
            <person name="Liu H."/>
            <person name="Zhao H."/>
            <person name="Xu D."/>
            <person name="Zhang Y."/>
        </authorList>
    </citation>
    <scope>NUCLEOTIDE SEQUENCE [LARGE SCALE GENOMIC DNA]</scope>
    <source>
        <strain evidence="2">cv. Punajuju</strain>
    </source>
</reference>
<proteinExistence type="predicted"/>
<organism evidence="1 2">
    <name type="scientific">Cichorium intybus</name>
    <name type="common">Chicory</name>
    <dbReference type="NCBI Taxonomy" id="13427"/>
    <lineage>
        <taxon>Eukaryota</taxon>
        <taxon>Viridiplantae</taxon>
        <taxon>Streptophyta</taxon>
        <taxon>Embryophyta</taxon>
        <taxon>Tracheophyta</taxon>
        <taxon>Spermatophyta</taxon>
        <taxon>Magnoliopsida</taxon>
        <taxon>eudicotyledons</taxon>
        <taxon>Gunneridae</taxon>
        <taxon>Pentapetalae</taxon>
        <taxon>asterids</taxon>
        <taxon>campanulids</taxon>
        <taxon>Asterales</taxon>
        <taxon>Asteraceae</taxon>
        <taxon>Cichorioideae</taxon>
        <taxon>Cichorieae</taxon>
        <taxon>Cichoriinae</taxon>
        <taxon>Cichorium</taxon>
    </lineage>
</organism>
<keyword evidence="2" id="KW-1185">Reference proteome</keyword>
<gene>
    <name evidence="1" type="ORF">L2E82_16619</name>
</gene>
<name>A0ACB9F6J9_CICIN</name>
<protein>
    <submittedName>
        <fullName evidence="1">Uncharacterized protein</fullName>
    </submittedName>
</protein>
<reference evidence="1 2" key="2">
    <citation type="journal article" date="2022" name="Mol. Ecol. Resour.">
        <title>The genomes of chicory, endive, great burdock and yacon provide insights into Asteraceae paleo-polyploidization history and plant inulin production.</title>
        <authorList>
            <person name="Fan W."/>
            <person name="Wang S."/>
            <person name="Wang H."/>
            <person name="Wang A."/>
            <person name="Jiang F."/>
            <person name="Liu H."/>
            <person name="Zhao H."/>
            <person name="Xu D."/>
            <person name="Zhang Y."/>
        </authorList>
    </citation>
    <scope>NUCLEOTIDE SEQUENCE [LARGE SCALE GENOMIC DNA]</scope>
    <source>
        <strain evidence="2">cv. Punajuju</strain>
        <tissue evidence="1">Leaves</tissue>
    </source>
</reference>
<evidence type="ECO:0000313" key="2">
    <source>
        <dbReference type="Proteomes" id="UP001055811"/>
    </source>
</evidence>
<accession>A0ACB9F6J9</accession>
<comment type="caution">
    <text evidence="1">The sequence shown here is derived from an EMBL/GenBank/DDBJ whole genome shotgun (WGS) entry which is preliminary data.</text>
</comment>
<dbReference type="EMBL" id="CM042011">
    <property type="protein sequence ID" value="KAI3766555.1"/>
    <property type="molecule type" value="Genomic_DNA"/>
</dbReference>
<sequence>MVMGEGKKQNPKVDHHQNQRWEASSDKHKHEHDDDNNDHEHEHPCSSIEEACSTISNGSSLTCSSSSSYDTTDDASSSSANSSRSSLYDLSDLMLQLPIKRGLSKFYHGKSDSFTSLARVTSIEDLPKKEHNMKKKKNYRSHTLPKPIISKKNSRSGFKKKFGGSMKKKEQLDE</sequence>